<dbReference type="InterPro" id="IPR009057">
    <property type="entry name" value="Homeodomain-like_sf"/>
</dbReference>
<comment type="caution">
    <text evidence="5">The sequence shown here is derived from an EMBL/GenBank/DDBJ whole genome shotgun (WGS) entry which is preliminary data.</text>
</comment>
<evidence type="ECO:0000313" key="5">
    <source>
        <dbReference type="EMBL" id="MDR7300358.1"/>
    </source>
</evidence>
<dbReference type="AlphaFoldDB" id="A0AAE4CN73"/>
<feature type="DNA-binding region" description="H-T-H motif" evidence="2">
    <location>
        <begin position="47"/>
        <end position="66"/>
    </location>
</feature>
<dbReference type="PANTHER" id="PTHR30055:SF231">
    <property type="entry name" value="TRANSCRIPTIONAL REGULATORY PROTEIN (PROBABLY DEOR-FAMILY)-RELATED"/>
    <property type="match status" value="1"/>
</dbReference>
<accession>A0AAE4CN73</accession>
<dbReference type="SUPFAM" id="SSF46689">
    <property type="entry name" value="Homeodomain-like"/>
    <property type="match status" value="1"/>
</dbReference>
<dbReference type="InterPro" id="IPR041583">
    <property type="entry name" value="TetR_C_31"/>
</dbReference>
<dbReference type="Gene3D" id="1.10.357.10">
    <property type="entry name" value="Tetracycline Repressor, domain 2"/>
    <property type="match status" value="1"/>
</dbReference>
<dbReference type="Proteomes" id="UP001180845">
    <property type="component" value="Unassembled WGS sequence"/>
</dbReference>
<dbReference type="GO" id="GO:0003700">
    <property type="term" value="F:DNA-binding transcription factor activity"/>
    <property type="evidence" value="ECO:0007669"/>
    <property type="project" value="TreeGrafter"/>
</dbReference>
<dbReference type="PROSITE" id="PS50977">
    <property type="entry name" value="HTH_TETR_2"/>
    <property type="match status" value="1"/>
</dbReference>
<keyword evidence="6" id="KW-1185">Reference proteome</keyword>
<gene>
    <name evidence="5" type="ORF">JOF55_000539</name>
</gene>
<name>A0AAE4CN73_9ACTN</name>
<dbReference type="InterPro" id="IPR050109">
    <property type="entry name" value="HTH-type_TetR-like_transc_reg"/>
</dbReference>
<evidence type="ECO:0000259" key="4">
    <source>
        <dbReference type="PROSITE" id="PS50977"/>
    </source>
</evidence>
<dbReference type="GO" id="GO:0000976">
    <property type="term" value="F:transcription cis-regulatory region binding"/>
    <property type="evidence" value="ECO:0007669"/>
    <property type="project" value="TreeGrafter"/>
</dbReference>
<organism evidence="5 6">
    <name type="scientific">Haloactinomyces albus</name>
    <dbReference type="NCBI Taxonomy" id="1352928"/>
    <lineage>
        <taxon>Bacteria</taxon>
        <taxon>Bacillati</taxon>
        <taxon>Actinomycetota</taxon>
        <taxon>Actinomycetes</taxon>
        <taxon>Actinopolysporales</taxon>
        <taxon>Actinopolysporaceae</taxon>
        <taxon>Haloactinomyces</taxon>
    </lineage>
</organism>
<dbReference type="InterPro" id="IPR001647">
    <property type="entry name" value="HTH_TetR"/>
</dbReference>
<evidence type="ECO:0000256" key="3">
    <source>
        <dbReference type="SAM" id="MobiDB-lite"/>
    </source>
</evidence>
<sequence length="200" mass="22224">MTTTDSDAQHAVRRKYASSLRKDPQRRERIARAAITVVAERGVDKVTHRAVAAAASVPLGSTTYHFATLDDLLAVALEQAAQENVAQLREWAEKLPDEQDLATALTDLVLEFLGPERERTVVEHELYVAALHRPALQHASTEWDEALRDLFTSYTDPVTGRMLSAVFCGLLLQGVVRDPLPERDEIETIFRRALGHSGQS</sequence>
<dbReference type="Pfam" id="PF17940">
    <property type="entry name" value="TetR_C_31"/>
    <property type="match status" value="1"/>
</dbReference>
<dbReference type="PANTHER" id="PTHR30055">
    <property type="entry name" value="HTH-TYPE TRANSCRIPTIONAL REGULATOR RUTR"/>
    <property type="match status" value="1"/>
</dbReference>
<dbReference type="EMBL" id="JAVDXW010000001">
    <property type="protein sequence ID" value="MDR7300358.1"/>
    <property type="molecule type" value="Genomic_DNA"/>
</dbReference>
<protein>
    <submittedName>
        <fullName evidence="5">DNA-binding transcriptional regulator YbjK</fullName>
    </submittedName>
</protein>
<feature type="region of interest" description="Disordered" evidence="3">
    <location>
        <begin position="1"/>
        <end position="25"/>
    </location>
</feature>
<feature type="domain" description="HTH tetR-type" evidence="4">
    <location>
        <begin position="24"/>
        <end position="84"/>
    </location>
</feature>
<reference evidence="5" key="1">
    <citation type="submission" date="2023-07" db="EMBL/GenBank/DDBJ databases">
        <title>Sequencing the genomes of 1000 actinobacteria strains.</title>
        <authorList>
            <person name="Klenk H.-P."/>
        </authorList>
    </citation>
    <scope>NUCLEOTIDE SEQUENCE</scope>
    <source>
        <strain evidence="5">DSM 45977</strain>
    </source>
</reference>
<evidence type="ECO:0000256" key="1">
    <source>
        <dbReference type="ARBA" id="ARBA00023125"/>
    </source>
</evidence>
<dbReference type="RefSeq" id="WP_310268995.1">
    <property type="nucleotide sequence ID" value="NZ_JAVDXW010000001.1"/>
</dbReference>
<proteinExistence type="predicted"/>
<evidence type="ECO:0000256" key="2">
    <source>
        <dbReference type="PROSITE-ProRule" id="PRU00335"/>
    </source>
</evidence>
<evidence type="ECO:0000313" key="6">
    <source>
        <dbReference type="Proteomes" id="UP001180845"/>
    </source>
</evidence>
<keyword evidence="1 2" id="KW-0238">DNA-binding</keyword>